<evidence type="ECO:0000313" key="2">
    <source>
        <dbReference type="EMBL" id="PJF46887.1"/>
    </source>
</evidence>
<name>A0A2M8QAP4_9CHLR</name>
<reference evidence="2 3" key="1">
    <citation type="submission" date="2017-11" db="EMBL/GenBank/DDBJ databases">
        <title>Evolution of Phototrophy in the Chloroflexi Phylum Driven by Horizontal Gene Transfer.</title>
        <authorList>
            <person name="Ward L.M."/>
            <person name="Hemp J."/>
            <person name="Shih P.M."/>
            <person name="Mcglynn S.E."/>
            <person name="Fischer W."/>
        </authorList>
    </citation>
    <scope>NUCLEOTIDE SEQUENCE [LARGE SCALE GENOMIC DNA]</scope>
    <source>
        <strain evidence="2">JP3_7</strain>
    </source>
</reference>
<protein>
    <submittedName>
        <fullName evidence="2">Uncharacterized protein</fullName>
    </submittedName>
</protein>
<dbReference type="AlphaFoldDB" id="A0A2M8QAP4"/>
<accession>A0A2M8QAP4</accession>
<feature type="transmembrane region" description="Helical" evidence="1">
    <location>
        <begin position="45"/>
        <end position="68"/>
    </location>
</feature>
<organism evidence="2 3">
    <name type="scientific">Candidatus Thermofonsia Clade 3 bacterium</name>
    <dbReference type="NCBI Taxonomy" id="2364212"/>
    <lineage>
        <taxon>Bacteria</taxon>
        <taxon>Bacillati</taxon>
        <taxon>Chloroflexota</taxon>
        <taxon>Candidatus Thermofontia</taxon>
        <taxon>Candidatus Thermofonsia Clade 3</taxon>
    </lineage>
</organism>
<feature type="transmembrane region" description="Helical" evidence="1">
    <location>
        <begin position="12"/>
        <end position="33"/>
    </location>
</feature>
<feature type="transmembrane region" description="Helical" evidence="1">
    <location>
        <begin position="109"/>
        <end position="127"/>
    </location>
</feature>
<keyword evidence="1" id="KW-0472">Membrane</keyword>
<sequence length="136" mass="14902">MLATLITVHGLIRWVLVALALIVLVRYATGWLGKRSFTAADRQLGAIYAGAVTVQFVLGLVNLIWLGMSGAFRPGAHIEHAFYGLVATGLTHMMPMFKNQPDAARFRNAFFLVLASLLLVLLSVVRLRGSFLFGML</sequence>
<dbReference type="Proteomes" id="UP000230790">
    <property type="component" value="Unassembled WGS sequence"/>
</dbReference>
<keyword evidence="1" id="KW-1133">Transmembrane helix</keyword>
<gene>
    <name evidence="2" type="ORF">CUN48_11515</name>
</gene>
<evidence type="ECO:0000313" key="3">
    <source>
        <dbReference type="Proteomes" id="UP000230790"/>
    </source>
</evidence>
<proteinExistence type="predicted"/>
<keyword evidence="1" id="KW-0812">Transmembrane</keyword>
<dbReference type="EMBL" id="PGTN01000084">
    <property type="protein sequence ID" value="PJF46887.1"/>
    <property type="molecule type" value="Genomic_DNA"/>
</dbReference>
<comment type="caution">
    <text evidence="2">The sequence shown here is derived from an EMBL/GenBank/DDBJ whole genome shotgun (WGS) entry which is preliminary data.</text>
</comment>
<evidence type="ECO:0000256" key="1">
    <source>
        <dbReference type="SAM" id="Phobius"/>
    </source>
</evidence>